<evidence type="ECO:0000313" key="2">
    <source>
        <dbReference type="Proteomes" id="UP000435649"/>
    </source>
</evidence>
<proteinExistence type="predicted"/>
<dbReference type="EMBL" id="VUNS01000040">
    <property type="protein sequence ID" value="MST99529.1"/>
    <property type="molecule type" value="Genomic_DNA"/>
</dbReference>
<gene>
    <name evidence="1" type="ORF">FYJ85_21100</name>
</gene>
<dbReference type="AlphaFoldDB" id="A0A844GBE1"/>
<sequence length="76" mass="8964">MKHYTSEKLELYRHRQMGVLGRIQCASHLKECAECRERLAELQADDQLIAELRESVRIYKELSNMPLGPDKRTFTE</sequence>
<reference evidence="1 2" key="1">
    <citation type="submission" date="2019-08" db="EMBL/GenBank/DDBJ databases">
        <title>In-depth cultivation of the pig gut microbiome towards novel bacterial diversity and tailored functional studies.</title>
        <authorList>
            <person name="Wylensek D."/>
            <person name="Hitch T.C.A."/>
            <person name="Clavel T."/>
        </authorList>
    </citation>
    <scope>NUCLEOTIDE SEQUENCE [LARGE SCALE GENOMIC DNA]</scope>
    <source>
        <strain evidence="1 2">BBE-744-WT-12</strain>
    </source>
</reference>
<dbReference type="Proteomes" id="UP000435649">
    <property type="component" value="Unassembled WGS sequence"/>
</dbReference>
<protein>
    <submittedName>
        <fullName evidence="1">Uncharacterized protein</fullName>
    </submittedName>
</protein>
<accession>A0A844GBE1</accession>
<dbReference type="Gene3D" id="1.10.10.1320">
    <property type="entry name" value="Anti-sigma factor, zinc-finger domain"/>
    <property type="match status" value="1"/>
</dbReference>
<evidence type="ECO:0000313" key="1">
    <source>
        <dbReference type="EMBL" id="MST99529.1"/>
    </source>
</evidence>
<organism evidence="1 2">
    <name type="scientific">Victivallis lenta</name>
    <dbReference type="NCBI Taxonomy" id="2606640"/>
    <lineage>
        <taxon>Bacteria</taxon>
        <taxon>Pseudomonadati</taxon>
        <taxon>Lentisphaerota</taxon>
        <taxon>Lentisphaeria</taxon>
        <taxon>Victivallales</taxon>
        <taxon>Victivallaceae</taxon>
        <taxon>Victivallis</taxon>
    </lineage>
</organism>
<keyword evidence="2" id="KW-1185">Reference proteome</keyword>
<dbReference type="InterPro" id="IPR041916">
    <property type="entry name" value="Anti_sigma_zinc_sf"/>
</dbReference>
<comment type="caution">
    <text evidence="1">The sequence shown here is derived from an EMBL/GenBank/DDBJ whole genome shotgun (WGS) entry which is preliminary data.</text>
</comment>
<dbReference type="RefSeq" id="WP_154420705.1">
    <property type="nucleotide sequence ID" value="NZ_VUNS01000040.1"/>
</dbReference>
<name>A0A844GBE1_9BACT</name>